<dbReference type="KEGG" id="mros:EHO51_12465"/>
<protein>
    <submittedName>
        <fullName evidence="1">Uncharacterized protein</fullName>
    </submittedName>
</protein>
<evidence type="ECO:0000313" key="2">
    <source>
        <dbReference type="Proteomes" id="UP000273982"/>
    </source>
</evidence>
<accession>A0A3G8M842</accession>
<dbReference type="AlphaFoldDB" id="A0A3G8M842"/>
<gene>
    <name evidence="1" type="ORF">EHO51_12465</name>
</gene>
<organism evidence="1 2">
    <name type="scientific">Methylocystis rosea</name>
    <dbReference type="NCBI Taxonomy" id="173366"/>
    <lineage>
        <taxon>Bacteria</taxon>
        <taxon>Pseudomonadati</taxon>
        <taxon>Pseudomonadota</taxon>
        <taxon>Alphaproteobacteria</taxon>
        <taxon>Hyphomicrobiales</taxon>
        <taxon>Methylocystaceae</taxon>
        <taxon>Methylocystis</taxon>
    </lineage>
</organism>
<dbReference type="Proteomes" id="UP000273982">
    <property type="component" value="Chromosome"/>
</dbReference>
<dbReference type="RefSeq" id="WP_124739168.1">
    <property type="nucleotide sequence ID" value="NZ_CP034086.1"/>
</dbReference>
<dbReference type="Pfam" id="PF19991">
    <property type="entry name" value="HMA_2"/>
    <property type="match status" value="1"/>
</dbReference>
<sequence length="147" mass="15117">MNDAILPLAQVAHAMPGRARLRVADRRGDAAYFASVSKGLSAIAGVRNVEVAPMTGSVLIQHSGPLARIGVAAQEARLFVVGEAPHAARAAPAVSIDPKAVAALALFAAALWQMSKESVLPPAITLLWYASRLGGVWSLDGDGGNGD</sequence>
<proteinExistence type="predicted"/>
<dbReference type="EMBL" id="CP034086">
    <property type="protein sequence ID" value="AZG77475.1"/>
    <property type="molecule type" value="Genomic_DNA"/>
</dbReference>
<name>A0A3G8M842_9HYPH</name>
<reference evidence="1 2" key="1">
    <citation type="submission" date="2018-11" db="EMBL/GenBank/DDBJ databases">
        <title>Genome squencing of methanotrophic bacteria isolated from alkaline groundwater in Korea.</title>
        <authorList>
            <person name="Nguyen L.N."/>
        </authorList>
    </citation>
    <scope>NUCLEOTIDE SEQUENCE [LARGE SCALE GENOMIC DNA]</scope>
    <source>
        <strain evidence="1 2">GW6</strain>
    </source>
</reference>
<evidence type="ECO:0000313" key="1">
    <source>
        <dbReference type="EMBL" id="AZG77475.1"/>
    </source>
</evidence>